<reference evidence="1 2" key="1">
    <citation type="journal article" date="2022" name="Res Sq">
        <title>Evolution of multicellular longitudinally dividing oral cavity symbionts (Neisseriaceae).</title>
        <authorList>
            <person name="Nyongesa S."/>
            <person name="Weber P."/>
            <person name="Bernet E."/>
            <person name="Pullido F."/>
            <person name="Nieckarz M."/>
            <person name="Delaby M."/>
            <person name="Nieves C."/>
            <person name="Viehboeck T."/>
            <person name="Krause N."/>
            <person name="Rivera-Millot A."/>
            <person name="Nakamura A."/>
            <person name="Vischer N."/>
            <person name="VanNieuwenhze M."/>
            <person name="Brun Y."/>
            <person name="Cava F."/>
            <person name="Bulgheresi S."/>
            <person name="Veyrier F."/>
        </authorList>
    </citation>
    <scope>NUCLEOTIDE SEQUENCE [LARGE SCALE GENOMIC DNA]</scope>
    <source>
        <strain evidence="1 2">SN4</strain>
    </source>
</reference>
<evidence type="ECO:0000313" key="2">
    <source>
        <dbReference type="Proteomes" id="UP000832011"/>
    </source>
</evidence>
<sequence>MLEQENNNQQSSKYLLQVECASALNFVLQQNSVPLIKQILISSPNAIIDSKIVFKSNPELFKEHTIFLSHLEAEQILSLDAPKLSFDVTFLRELPENLKGNIEVSWLSKDGEILAFENIEIDLLTIDTWGEKSSQLSYWQVFHNPMPLL</sequence>
<dbReference type="Proteomes" id="UP000832011">
    <property type="component" value="Chromosome"/>
</dbReference>
<accession>A0ABY4E4H4</accession>
<evidence type="ECO:0000313" key="1">
    <source>
        <dbReference type="EMBL" id="UOO90238.1"/>
    </source>
</evidence>
<protein>
    <submittedName>
        <fullName evidence="1">Uncharacterized protein</fullName>
    </submittedName>
</protein>
<dbReference type="EMBL" id="CP091511">
    <property type="protein sequence ID" value="UOO90238.1"/>
    <property type="molecule type" value="Genomic_DNA"/>
</dbReference>
<keyword evidence="2" id="KW-1185">Reference proteome</keyword>
<organism evidence="1 2">
    <name type="scientific">Vitreoscilla massiliensis</name>
    <dbReference type="NCBI Taxonomy" id="1689272"/>
    <lineage>
        <taxon>Bacteria</taxon>
        <taxon>Pseudomonadati</taxon>
        <taxon>Pseudomonadota</taxon>
        <taxon>Betaproteobacteria</taxon>
        <taxon>Neisseriales</taxon>
        <taxon>Neisseriaceae</taxon>
        <taxon>Vitreoscilla</taxon>
    </lineage>
</organism>
<name>A0ABY4E4H4_9NEIS</name>
<proteinExistence type="predicted"/>
<gene>
    <name evidence="1" type="ORF">LVJ82_04430</name>
</gene>
<dbReference type="RefSeq" id="WP_244796805.1">
    <property type="nucleotide sequence ID" value="NZ_CP091511.1"/>
</dbReference>